<feature type="domain" description="Fatty acid hydroxylase" evidence="10">
    <location>
        <begin position="46"/>
        <end position="178"/>
    </location>
</feature>
<feature type="transmembrane region" description="Helical" evidence="8">
    <location>
        <begin position="39"/>
        <end position="58"/>
    </location>
</feature>
<keyword evidence="6 8" id="KW-0472">Membrane</keyword>
<evidence type="ECO:0000256" key="1">
    <source>
        <dbReference type="ARBA" id="ARBA00004127"/>
    </source>
</evidence>
<evidence type="ECO:0000256" key="5">
    <source>
        <dbReference type="ARBA" id="ARBA00023098"/>
    </source>
</evidence>
<organism evidence="11 12">
    <name type="scientific">Rhodosalinus halophilus</name>
    <dbReference type="NCBI Taxonomy" id="2259333"/>
    <lineage>
        <taxon>Bacteria</taxon>
        <taxon>Pseudomonadati</taxon>
        <taxon>Pseudomonadota</taxon>
        <taxon>Alphaproteobacteria</taxon>
        <taxon>Rhodobacterales</taxon>
        <taxon>Paracoccaceae</taxon>
        <taxon>Rhodosalinus</taxon>
    </lineage>
</organism>
<dbReference type="GO" id="GO:0006643">
    <property type="term" value="P:membrane lipid metabolic process"/>
    <property type="evidence" value="ECO:0007669"/>
    <property type="project" value="TreeGrafter"/>
</dbReference>
<protein>
    <submittedName>
        <fullName evidence="11">Sterol desaturase family protein</fullName>
    </submittedName>
</protein>
<dbReference type="Proteomes" id="UP000253370">
    <property type="component" value="Unassembled WGS sequence"/>
</dbReference>
<comment type="caution">
    <text evidence="11">The sequence shown here is derived from an EMBL/GenBank/DDBJ whole genome shotgun (WGS) entry which is preliminary data.</text>
</comment>
<feature type="transmembrane region" description="Helical" evidence="8">
    <location>
        <begin position="98"/>
        <end position="121"/>
    </location>
</feature>
<feature type="chain" id="PRO_5017050525" evidence="9">
    <location>
        <begin position="21"/>
        <end position="235"/>
    </location>
</feature>
<dbReference type="AlphaFoldDB" id="A0A365UCS5"/>
<dbReference type="InterPro" id="IPR051689">
    <property type="entry name" value="Sterol_desaturase/TMEM195"/>
</dbReference>
<feature type="signal peptide" evidence="9">
    <location>
        <begin position="1"/>
        <end position="20"/>
    </location>
</feature>
<dbReference type="OrthoDB" id="9770329at2"/>
<reference evidence="11 12" key="1">
    <citation type="submission" date="2018-07" db="EMBL/GenBank/DDBJ databases">
        <title>Rhodosalinus sp. strain E84T genomic sequence and assembly.</title>
        <authorList>
            <person name="Liu Z.-W."/>
            <person name="Lu D.-C."/>
        </authorList>
    </citation>
    <scope>NUCLEOTIDE SEQUENCE [LARGE SCALE GENOMIC DNA]</scope>
    <source>
        <strain evidence="11 12">E84</strain>
    </source>
</reference>
<keyword evidence="5" id="KW-0443">Lipid metabolism</keyword>
<evidence type="ECO:0000256" key="8">
    <source>
        <dbReference type="SAM" id="Phobius"/>
    </source>
</evidence>
<dbReference type="EMBL" id="QNTQ01000002">
    <property type="protein sequence ID" value="RBI87227.1"/>
    <property type="molecule type" value="Genomic_DNA"/>
</dbReference>
<evidence type="ECO:0000256" key="3">
    <source>
        <dbReference type="ARBA" id="ARBA00022989"/>
    </source>
</evidence>
<name>A0A365UCS5_9RHOB</name>
<evidence type="ECO:0000256" key="4">
    <source>
        <dbReference type="ARBA" id="ARBA00023002"/>
    </source>
</evidence>
<sequence length="235" mass="26412">MAFNLVFVVPLIAMAGQALANFSAAHGLVLVPASAWDRMHPAAVIFAAVFIGDFTAYWRHRLEHTRLLWPAHAVHHSDTQMTWTAIERFHPINRCSTFFIDASVLILMGLPPFAVVANYLVRHYYGSFIHADLPWTYGPLGRIFVSPAMHRWHHSADERAFDKNFATVFSVFDRAFGTHYVPGPHEGRLGVHDPIAPTLTSQLTYALTPRAYRRTPPEINREGSETEASRAVPAE</sequence>
<gene>
    <name evidence="11" type="ORF">DRV85_03235</name>
</gene>
<keyword evidence="2 8" id="KW-0812">Transmembrane</keyword>
<evidence type="ECO:0000259" key="10">
    <source>
        <dbReference type="Pfam" id="PF04116"/>
    </source>
</evidence>
<proteinExistence type="predicted"/>
<evidence type="ECO:0000313" key="12">
    <source>
        <dbReference type="Proteomes" id="UP000253370"/>
    </source>
</evidence>
<evidence type="ECO:0000256" key="2">
    <source>
        <dbReference type="ARBA" id="ARBA00022692"/>
    </source>
</evidence>
<feature type="region of interest" description="Disordered" evidence="7">
    <location>
        <begin position="214"/>
        <end position="235"/>
    </location>
</feature>
<comment type="subcellular location">
    <subcellularLocation>
        <location evidence="1">Endomembrane system</location>
        <topology evidence="1">Multi-pass membrane protein</topology>
    </subcellularLocation>
</comment>
<evidence type="ECO:0000256" key="9">
    <source>
        <dbReference type="SAM" id="SignalP"/>
    </source>
</evidence>
<accession>A0A365UCS5</accession>
<dbReference type="PANTHER" id="PTHR21624">
    <property type="entry name" value="STEROL DESATURASE-RELATED PROTEIN"/>
    <property type="match status" value="1"/>
</dbReference>
<dbReference type="Pfam" id="PF04116">
    <property type="entry name" value="FA_hydroxylase"/>
    <property type="match status" value="1"/>
</dbReference>
<evidence type="ECO:0000256" key="7">
    <source>
        <dbReference type="SAM" id="MobiDB-lite"/>
    </source>
</evidence>
<dbReference type="GO" id="GO:0050479">
    <property type="term" value="F:glyceryl-ether monooxygenase activity"/>
    <property type="evidence" value="ECO:0007669"/>
    <property type="project" value="TreeGrafter"/>
</dbReference>
<dbReference type="GO" id="GO:0016020">
    <property type="term" value="C:membrane"/>
    <property type="evidence" value="ECO:0007669"/>
    <property type="project" value="GOC"/>
</dbReference>
<dbReference type="GO" id="GO:0012505">
    <property type="term" value="C:endomembrane system"/>
    <property type="evidence" value="ECO:0007669"/>
    <property type="project" value="UniProtKB-SubCell"/>
</dbReference>
<keyword evidence="3 8" id="KW-1133">Transmembrane helix</keyword>
<keyword evidence="12" id="KW-1185">Reference proteome</keyword>
<dbReference type="PANTHER" id="PTHR21624:SF1">
    <property type="entry name" value="ALKYLGLYCEROL MONOOXYGENASE"/>
    <property type="match status" value="1"/>
</dbReference>
<dbReference type="GO" id="GO:0005506">
    <property type="term" value="F:iron ion binding"/>
    <property type="evidence" value="ECO:0007669"/>
    <property type="project" value="InterPro"/>
</dbReference>
<feature type="compositionally biased region" description="Basic and acidic residues" evidence="7">
    <location>
        <begin position="215"/>
        <end position="228"/>
    </location>
</feature>
<dbReference type="GO" id="GO:0008610">
    <property type="term" value="P:lipid biosynthetic process"/>
    <property type="evidence" value="ECO:0007669"/>
    <property type="project" value="InterPro"/>
</dbReference>
<evidence type="ECO:0000313" key="11">
    <source>
        <dbReference type="EMBL" id="RBI87227.1"/>
    </source>
</evidence>
<keyword evidence="9" id="KW-0732">Signal</keyword>
<evidence type="ECO:0000256" key="6">
    <source>
        <dbReference type="ARBA" id="ARBA00023136"/>
    </source>
</evidence>
<keyword evidence="4" id="KW-0560">Oxidoreductase</keyword>
<dbReference type="InterPro" id="IPR006694">
    <property type="entry name" value="Fatty_acid_hydroxylase"/>
</dbReference>